<accession>A0A5M6DPV4</accession>
<name>A0A5M6DPV4_9BACT</name>
<keyword evidence="1" id="KW-0472">Membrane</keyword>
<reference evidence="2 3" key="1">
    <citation type="submission" date="2019-09" db="EMBL/GenBank/DDBJ databases">
        <title>Genome sequence and assembly of Adhaeribacter sp.</title>
        <authorList>
            <person name="Chhetri G."/>
        </authorList>
    </citation>
    <scope>NUCLEOTIDE SEQUENCE [LARGE SCALE GENOMIC DNA]</scope>
    <source>
        <strain evidence="2 3">DK36</strain>
    </source>
</reference>
<dbReference type="RefSeq" id="WP_150086687.1">
    <property type="nucleotide sequence ID" value="NZ_VWSF01000001.1"/>
</dbReference>
<comment type="caution">
    <text evidence="2">The sequence shown here is derived from an EMBL/GenBank/DDBJ whole genome shotgun (WGS) entry which is preliminary data.</text>
</comment>
<evidence type="ECO:0000256" key="1">
    <source>
        <dbReference type="SAM" id="Phobius"/>
    </source>
</evidence>
<feature type="transmembrane region" description="Helical" evidence="1">
    <location>
        <begin position="6"/>
        <end position="25"/>
    </location>
</feature>
<dbReference type="EMBL" id="VWSF01000001">
    <property type="protein sequence ID" value="KAA5549561.1"/>
    <property type="molecule type" value="Genomic_DNA"/>
</dbReference>
<proteinExistence type="predicted"/>
<protein>
    <submittedName>
        <fullName evidence="2">Uncharacterized protein</fullName>
    </submittedName>
</protein>
<gene>
    <name evidence="2" type="ORF">F0145_02965</name>
</gene>
<sequence length="165" mass="18411">MDLGTTITGIVVILLCIIPIVLMRINNSKKEKNLLQGLLNLAESKNCQITRHDLWDNSLIGIDDNKNKVFFIRKVKDAETTRQVVLAEIQKCQVIDTSRTVSNKDGNHKVTDQVALALTYHDKSKQATALEFFNVDHDSLMLKGELLLAEKWSGIINGAILAKNA</sequence>
<dbReference type="Proteomes" id="UP000323426">
    <property type="component" value="Unassembled WGS sequence"/>
</dbReference>
<keyword evidence="1" id="KW-1133">Transmembrane helix</keyword>
<dbReference type="AlphaFoldDB" id="A0A5M6DPV4"/>
<organism evidence="2 3">
    <name type="scientific">Adhaeribacter rhizoryzae</name>
    <dbReference type="NCBI Taxonomy" id="2607907"/>
    <lineage>
        <taxon>Bacteria</taxon>
        <taxon>Pseudomonadati</taxon>
        <taxon>Bacteroidota</taxon>
        <taxon>Cytophagia</taxon>
        <taxon>Cytophagales</taxon>
        <taxon>Hymenobacteraceae</taxon>
        <taxon>Adhaeribacter</taxon>
    </lineage>
</organism>
<evidence type="ECO:0000313" key="2">
    <source>
        <dbReference type="EMBL" id="KAA5549561.1"/>
    </source>
</evidence>
<keyword evidence="3" id="KW-1185">Reference proteome</keyword>
<keyword evidence="1" id="KW-0812">Transmembrane</keyword>
<evidence type="ECO:0000313" key="3">
    <source>
        <dbReference type="Proteomes" id="UP000323426"/>
    </source>
</evidence>